<dbReference type="RefSeq" id="WP_208083436.1">
    <property type="nucleotide sequence ID" value="NZ_CP086136.1"/>
</dbReference>
<proteinExistence type="predicted"/>
<reference evidence="3 4" key="2">
    <citation type="journal article" date="2022" name="Int. J. Syst. Evol. Microbiol.">
        <title>Strains of Bradyrhizobium barranii sp. nov. associated with legumes native to Canada are symbionts of soybeans and belong to different subspecies (subsp. barranii subsp. nov. and subsp. apii subsp. nov.) and symbiovars (sv. glycinearum and sv. septentrionale).</title>
        <authorList>
            <person name="Bromfield E.S.P."/>
            <person name="Cloutier S."/>
            <person name="Wasai-Hara S."/>
            <person name="Minamisawa K."/>
        </authorList>
    </citation>
    <scope>NUCLEOTIDE SEQUENCE [LARGE SCALE GENOMIC DNA]</scope>
    <source>
        <strain evidence="3 4">144S4</strain>
    </source>
</reference>
<sequence>MPKISIDLENCYGIKKLKADFDFKKARAFAIYAPNGAMKSSLATTFQDIAAHSRDGDQVFQAMVITDSSDRDQVRRRTRPTRLTSARKLW</sequence>
<accession>A0A939S0M9</accession>
<evidence type="ECO:0000256" key="1">
    <source>
        <dbReference type="SAM" id="MobiDB-lite"/>
    </source>
</evidence>
<gene>
    <name evidence="2" type="ORF">J4G43_00145</name>
    <name evidence="3" type="ORF">J4G43_049775</name>
</gene>
<evidence type="ECO:0000313" key="3">
    <source>
        <dbReference type="EMBL" id="UEM12398.1"/>
    </source>
</evidence>
<dbReference type="KEGG" id="bban:J4G43_049775"/>
<feature type="region of interest" description="Disordered" evidence="1">
    <location>
        <begin position="70"/>
        <end position="90"/>
    </location>
</feature>
<dbReference type="EMBL" id="JAGEMI010000001">
    <property type="protein sequence ID" value="MBO1859436.1"/>
    <property type="molecule type" value="Genomic_DNA"/>
</dbReference>
<reference evidence="2" key="1">
    <citation type="submission" date="2021-03" db="EMBL/GenBank/DDBJ databases">
        <title>Whole Genome Sequence of Bradyrhizobium sp. Strain 144S4.</title>
        <authorList>
            <person name="Bromfield E.S.P."/>
            <person name="Cloutier S."/>
        </authorList>
    </citation>
    <scope>NUCLEOTIDE SEQUENCE [LARGE SCALE GENOMIC DNA]</scope>
    <source>
        <strain evidence="2">144S4</strain>
    </source>
</reference>
<dbReference type="Proteomes" id="UP000664702">
    <property type="component" value="Chromosome"/>
</dbReference>
<dbReference type="AlphaFoldDB" id="A0A939S0M9"/>
<name>A0A939S0M9_9BRAD</name>
<evidence type="ECO:0000313" key="4">
    <source>
        <dbReference type="Proteomes" id="UP000664702"/>
    </source>
</evidence>
<organism evidence="2">
    <name type="scientific">Bradyrhizobium barranii subsp. barranii</name>
    <dbReference type="NCBI Taxonomy" id="2823807"/>
    <lineage>
        <taxon>Bacteria</taxon>
        <taxon>Pseudomonadati</taxon>
        <taxon>Pseudomonadota</taxon>
        <taxon>Alphaproteobacteria</taxon>
        <taxon>Hyphomicrobiales</taxon>
        <taxon>Nitrobacteraceae</taxon>
        <taxon>Bradyrhizobium</taxon>
        <taxon>Bradyrhizobium barranii</taxon>
    </lineage>
</organism>
<protein>
    <submittedName>
        <fullName evidence="2">Uncharacterized protein</fullName>
    </submittedName>
</protein>
<evidence type="ECO:0000313" key="2">
    <source>
        <dbReference type="EMBL" id="MBO1859436.1"/>
    </source>
</evidence>
<feature type="compositionally biased region" description="Low complexity" evidence="1">
    <location>
        <begin position="81"/>
        <end position="90"/>
    </location>
</feature>
<dbReference type="EMBL" id="CP086136">
    <property type="protein sequence ID" value="UEM12398.1"/>
    <property type="molecule type" value="Genomic_DNA"/>
</dbReference>